<dbReference type="Ensembl" id="ENSBOBT00000009992.1">
    <property type="protein sequence ID" value="ENSBOBP00000009746.1"/>
    <property type="gene ID" value="ENSBOBG00000006288.1"/>
</dbReference>
<proteinExistence type="predicted"/>
<reference evidence="1" key="2">
    <citation type="submission" date="2025-09" db="UniProtKB">
        <authorList>
            <consortium name="Ensembl"/>
        </authorList>
    </citation>
    <scope>IDENTIFICATION</scope>
</reference>
<keyword evidence="2" id="KW-1185">Reference proteome</keyword>
<sequence length="54" mass="5797">MRDCWGREGERLSGDTPITVVTWNVGTAMPPNDVTSLLHLNTGETNDADVIAIG</sequence>
<name>A0A8C0EUF4_BUBBB</name>
<reference evidence="1" key="1">
    <citation type="submission" date="2025-08" db="UniProtKB">
        <authorList>
            <consortium name="Ensembl"/>
        </authorList>
    </citation>
    <scope>IDENTIFICATION</scope>
</reference>
<dbReference type="AlphaFoldDB" id="A0A8C0EUF4"/>
<organism evidence="1 2">
    <name type="scientific">Bubo bubo</name>
    <name type="common">Eurasian eagle-owl</name>
    <name type="synonym">Strix bubo</name>
    <dbReference type="NCBI Taxonomy" id="30461"/>
    <lineage>
        <taxon>Eukaryota</taxon>
        <taxon>Metazoa</taxon>
        <taxon>Chordata</taxon>
        <taxon>Craniata</taxon>
        <taxon>Vertebrata</taxon>
        <taxon>Euteleostomi</taxon>
        <taxon>Archelosauria</taxon>
        <taxon>Archosauria</taxon>
        <taxon>Dinosauria</taxon>
        <taxon>Saurischia</taxon>
        <taxon>Theropoda</taxon>
        <taxon>Coelurosauria</taxon>
        <taxon>Aves</taxon>
        <taxon>Neognathae</taxon>
        <taxon>Neoaves</taxon>
        <taxon>Telluraves</taxon>
        <taxon>Strigiformes</taxon>
        <taxon>Strigidae</taxon>
        <taxon>Bubo</taxon>
    </lineage>
</organism>
<protein>
    <submittedName>
        <fullName evidence="1">Uncharacterized protein</fullName>
    </submittedName>
</protein>
<accession>A0A8C0EUF4</accession>
<evidence type="ECO:0000313" key="1">
    <source>
        <dbReference type="Ensembl" id="ENSBOBP00000009746.1"/>
    </source>
</evidence>
<dbReference type="Proteomes" id="UP000694567">
    <property type="component" value="Unplaced"/>
</dbReference>
<evidence type="ECO:0000313" key="2">
    <source>
        <dbReference type="Proteomes" id="UP000694567"/>
    </source>
</evidence>